<gene>
    <name evidence="4" type="ORF">BV394_00565</name>
</gene>
<comment type="subcellular location">
    <subcellularLocation>
        <location evidence="1">Periplasm</location>
    </subcellularLocation>
</comment>
<dbReference type="SUPFAM" id="SSF53850">
    <property type="entry name" value="Periplasmic binding protein-like II"/>
    <property type="match status" value="1"/>
</dbReference>
<name>A0A1U7DET7_9RHOB</name>
<dbReference type="RefSeq" id="WP_076978433.1">
    <property type="nucleotide sequence ID" value="NZ_CP019124.1"/>
</dbReference>
<dbReference type="EMBL" id="CP019124">
    <property type="protein sequence ID" value="APX88409.1"/>
    <property type="molecule type" value="Genomic_DNA"/>
</dbReference>
<dbReference type="AlphaFoldDB" id="A0A1U7DET7"/>
<dbReference type="STRING" id="1267768.BV394_00565"/>
<dbReference type="PANTHER" id="PTHR43649">
    <property type="entry name" value="ARABINOSE-BINDING PROTEIN-RELATED"/>
    <property type="match status" value="1"/>
</dbReference>
<evidence type="ECO:0000313" key="4">
    <source>
        <dbReference type="EMBL" id="APX88409.1"/>
    </source>
</evidence>
<sequence>MNRLFWTAAAVAALGTGMGAQAALAEQHLPFAPGEGAFNWDSFEGLKDLGVEGEEIRIFGPWMGPDKDLFDSVVSYFNAATGAKATYSGSDSFEQQIVIDTGAGSPPNVAIFPQPGLASDLAAKGHLTPLAEGTEDWVRENYAAGQSWVDLGTFAGPDGNEDLYGFFYKSDVKSLVWYVPENFEDAGYEVPETMEDLKALSDQIVADGGTPWCIGLGSGGATGWPATDWVEDLMLRTQSPDVYDKWVNHEIPFDDPAVVAAIEEFGAFARNEKYVDGGSGAVASTDFRDSPKGLFSSPPKCYMHRQASFIPAFFPEGTLVGEDADFFYFPAYAGKDLGKPVLGGGTVFGITEDSKGAQAFIKFLQSPIAHEVWMAQKGFLTPHKGVNTEVFGDPTLKKMNQILLEADTFRFDGSDLMPGAIGAGAFWTGMVDYAGGADAKAVATQIEETWKSVE</sequence>
<dbReference type="GO" id="GO:0042597">
    <property type="term" value="C:periplasmic space"/>
    <property type="evidence" value="ECO:0007669"/>
    <property type="project" value="UniProtKB-SubCell"/>
</dbReference>
<dbReference type="Pfam" id="PF01547">
    <property type="entry name" value="SBP_bac_1"/>
    <property type="match status" value="1"/>
</dbReference>
<organism evidence="4 5">
    <name type="scientific">Brevirhabdus pacifica</name>
    <dbReference type="NCBI Taxonomy" id="1267768"/>
    <lineage>
        <taxon>Bacteria</taxon>
        <taxon>Pseudomonadati</taxon>
        <taxon>Pseudomonadota</taxon>
        <taxon>Alphaproteobacteria</taxon>
        <taxon>Rhodobacterales</taxon>
        <taxon>Paracoccaceae</taxon>
        <taxon>Brevirhabdus</taxon>
    </lineage>
</organism>
<evidence type="ECO:0000256" key="1">
    <source>
        <dbReference type="ARBA" id="ARBA00004418"/>
    </source>
</evidence>
<dbReference type="OrthoDB" id="8663148at2"/>
<keyword evidence="3" id="KW-0813">Transport</keyword>
<reference evidence="4 5" key="1">
    <citation type="submission" date="2017-01" db="EMBL/GenBank/DDBJ databases">
        <title>Genomic analysis of Xuhuaishuia manganoxidans DY6-4.</title>
        <authorList>
            <person name="Wang X."/>
        </authorList>
    </citation>
    <scope>NUCLEOTIDE SEQUENCE [LARGE SCALE GENOMIC DNA]</scope>
    <source>
        <strain evidence="4 5">DY6-4</strain>
    </source>
</reference>
<keyword evidence="5" id="KW-1185">Reference proteome</keyword>
<accession>A0A1U7DET7</accession>
<dbReference type="InterPro" id="IPR050490">
    <property type="entry name" value="Bact_solute-bd_prot1"/>
</dbReference>
<proteinExistence type="inferred from homology"/>
<accession>A0A2M9DH76</accession>
<evidence type="ECO:0000313" key="5">
    <source>
        <dbReference type="Proteomes" id="UP000187266"/>
    </source>
</evidence>
<protein>
    <submittedName>
        <fullName evidence="4">Alpha-glucoside ABC transporter substrate-binding protein</fullName>
    </submittedName>
</protein>
<evidence type="ECO:0000256" key="2">
    <source>
        <dbReference type="ARBA" id="ARBA00008520"/>
    </source>
</evidence>
<comment type="similarity">
    <text evidence="2">Belongs to the bacterial solute-binding protein 1 family.</text>
</comment>
<dbReference type="Gene3D" id="3.40.190.10">
    <property type="entry name" value="Periplasmic binding protein-like II"/>
    <property type="match status" value="2"/>
</dbReference>
<dbReference type="InterPro" id="IPR006059">
    <property type="entry name" value="SBP"/>
</dbReference>
<dbReference type="Proteomes" id="UP000187266">
    <property type="component" value="Chromosome"/>
</dbReference>
<evidence type="ECO:0000256" key="3">
    <source>
        <dbReference type="ARBA" id="ARBA00022448"/>
    </source>
</evidence>
<dbReference type="PANTHER" id="PTHR43649:SF29">
    <property type="entry name" value="OSMOPROTECTIVE COMPOUNDS-BINDING PROTEIN GGTB"/>
    <property type="match status" value="1"/>
</dbReference>